<dbReference type="EMBL" id="GBRH01239903">
    <property type="protein sequence ID" value="JAD57992.1"/>
    <property type="molecule type" value="Transcribed_RNA"/>
</dbReference>
<proteinExistence type="predicted"/>
<reference evidence="1" key="1">
    <citation type="submission" date="2014-09" db="EMBL/GenBank/DDBJ databases">
        <authorList>
            <person name="Magalhaes I.L.F."/>
            <person name="Oliveira U."/>
            <person name="Santos F.R."/>
            <person name="Vidigal T.H.D.A."/>
            <person name="Brescovit A.D."/>
            <person name="Santos A.J."/>
        </authorList>
    </citation>
    <scope>NUCLEOTIDE SEQUENCE</scope>
    <source>
        <tissue evidence="1">Shoot tissue taken approximately 20 cm above the soil surface</tissue>
    </source>
</reference>
<reference evidence="1" key="2">
    <citation type="journal article" date="2015" name="Data Brief">
        <title>Shoot transcriptome of the giant reed, Arundo donax.</title>
        <authorList>
            <person name="Barrero R.A."/>
            <person name="Guerrero F.D."/>
            <person name="Moolhuijzen P."/>
            <person name="Goolsby J.A."/>
            <person name="Tidwell J."/>
            <person name="Bellgard S.E."/>
            <person name="Bellgard M.I."/>
        </authorList>
    </citation>
    <scope>NUCLEOTIDE SEQUENCE</scope>
    <source>
        <tissue evidence="1">Shoot tissue taken approximately 20 cm above the soil surface</tissue>
    </source>
</reference>
<organism evidence="1">
    <name type="scientific">Arundo donax</name>
    <name type="common">Giant reed</name>
    <name type="synonym">Donax arundinaceus</name>
    <dbReference type="NCBI Taxonomy" id="35708"/>
    <lineage>
        <taxon>Eukaryota</taxon>
        <taxon>Viridiplantae</taxon>
        <taxon>Streptophyta</taxon>
        <taxon>Embryophyta</taxon>
        <taxon>Tracheophyta</taxon>
        <taxon>Spermatophyta</taxon>
        <taxon>Magnoliopsida</taxon>
        <taxon>Liliopsida</taxon>
        <taxon>Poales</taxon>
        <taxon>Poaceae</taxon>
        <taxon>PACMAD clade</taxon>
        <taxon>Arundinoideae</taxon>
        <taxon>Arundineae</taxon>
        <taxon>Arundo</taxon>
    </lineage>
</organism>
<name>A0A0A9BFC0_ARUDO</name>
<accession>A0A0A9BFC0</accession>
<sequence length="25" mass="2790">MLSYTWARSSIILFLNQGASTPLYG</sequence>
<evidence type="ECO:0000313" key="1">
    <source>
        <dbReference type="EMBL" id="JAD57992.1"/>
    </source>
</evidence>
<dbReference type="AlphaFoldDB" id="A0A0A9BFC0"/>
<protein>
    <submittedName>
        <fullName evidence="1">Uncharacterized protein</fullName>
    </submittedName>
</protein>